<feature type="signal peptide" evidence="1">
    <location>
        <begin position="1"/>
        <end position="18"/>
    </location>
</feature>
<protein>
    <recommendedName>
        <fullName evidence="4">Secreted protein</fullName>
    </recommendedName>
</protein>
<organism evidence="2 3">
    <name type="scientific">Marasmiellus scandens</name>
    <dbReference type="NCBI Taxonomy" id="2682957"/>
    <lineage>
        <taxon>Eukaryota</taxon>
        <taxon>Fungi</taxon>
        <taxon>Dikarya</taxon>
        <taxon>Basidiomycota</taxon>
        <taxon>Agaricomycotina</taxon>
        <taxon>Agaricomycetes</taxon>
        <taxon>Agaricomycetidae</taxon>
        <taxon>Agaricales</taxon>
        <taxon>Marasmiineae</taxon>
        <taxon>Omphalotaceae</taxon>
        <taxon>Marasmiellus</taxon>
    </lineage>
</organism>
<name>A0ABR1IWY9_9AGAR</name>
<reference evidence="2 3" key="1">
    <citation type="submission" date="2024-01" db="EMBL/GenBank/DDBJ databases">
        <title>A draft genome for the cacao thread blight pathogen Marasmiellus scandens.</title>
        <authorList>
            <person name="Baruah I.K."/>
            <person name="Leung J."/>
            <person name="Bukari Y."/>
            <person name="Amoako-Attah I."/>
            <person name="Meinhardt L.W."/>
            <person name="Bailey B.A."/>
            <person name="Cohen S.P."/>
        </authorList>
    </citation>
    <scope>NUCLEOTIDE SEQUENCE [LARGE SCALE GENOMIC DNA]</scope>
    <source>
        <strain evidence="2 3">GH-19</strain>
    </source>
</reference>
<evidence type="ECO:0000256" key="1">
    <source>
        <dbReference type="SAM" id="SignalP"/>
    </source>
</evidence>
<feature type="chain" id="PRO_5046264342" description="Secreted protein" evidence="1">
    <location>
        <begin position="19"/>
        <end position="135"/>
    </location>
</feature>
<dbReference type="EMBL" id="JBANRG010000055">
    <property type="protein sequence ID" value="KAK7443251.1"/>
    <property type="molecule type" value="Genomic_DNA"/>
</dbReference>
<evidence type="ECO:0008006" key="4">
    <source>
        <dbReference type="Google" id="ProtNLM"/>
    </source>
</evidence>
<gene>
    <name evidence="2" type="ORF">VKT23_015847</name>
</gene>
<accession>A0ABR1IWY9</accession>
<evidence type="ECO:0000313" key="3">
    <source>
        <dbReference type="Proteomes" id="UP001498398"/>
    </source>
</evidence>
<keyword evidence="1" id="KW-0732">Signal</keyword>
<evidence type="ECO:0000313" key="2">
    <source>
        <dbReference type="EMBL" id="KAK7443251.1"/>
    </source>
</evidence>
<comment type="caution">
    <text evidence="2">The sequence shown here is derived from an EMBL/GenBank/DDBJ whole genome shotgun (WGS) entry which is preliminary data.</text>
</comment>
<dbReference type="Proteomes" id="UP001498398">
    <property type="component" value="Unassembled WGS sequence"/>
</dbReference>
<sequence>MFFLKSFVIVTTVALVSGTPTVENRAVCYLIPSMASRRATIDHSFLYRRVVLSHARTETTVKTSSGIASKMAARAHLPNQVTPLELVLRARSMAAPVKSAAVVMALLVVVETMVAMVSRAHAPLEHSKAALATKS</sequence>
<keyword evidence="3" id="KW-1185">Reference proteome</keyword>
<proteinExistence type="predicted"/>